<dbReference type="Pfam" id="PF00583">
    <property type="entry name" value="Acetyltransf_1"/>
    <property type="match status" value="1"/>
</dbReference>
<evidence type="ECO:0000313" key="4">
    <source>
        <dbReference type="EMBL" id="TMJ07881.1"/>
    </source>
</evidence>
<dbReference type="InterPro" id="IPR016181">
    <property type="entry name" value="Acyl_CoA_acyltransferase"/>
</dbReference>
<proteinExistence type="predicted"/>
<dbReference type="GO" id="GO:0005737">
    <property type="term" value="C:cytoplasm"/>
    <property type="evidence" value="ECO:0007669"/>
    <property type="project" value="InterPro"/>
</dbReference>
<dbReference type="EMBL" id="VBAJ01000145">
    <property type="protein sequence ID" value="TMJ07881.1"/>
    <property type="molecule type" value="Genomic_DNA"/>
</dbReference>
<evidence type="ECO:0000259" key="3">
    <source>
        <dbReference type="PROSITE" id="PS51186"/>
    </source>
</evidence>
<dbReference type="PANTHER" id="PTHR30602">
    <property type="entry name" value="AMINO-ACID ACETYLTRANSFERASE"/>
    <property type="match status" value="1"/>
</dbReference>
<dbReference type="CDD" id="cd04301">
    <property type="entry name" value="NAT_SF"/>
    <property type="match status" value="1"/>
</dbReference>
<dbReference type="GO" id="GO:0004042">
    <property type="term" value="F:L-glutamate N-acetyltransferase activity"/>
    <property type="evidence" value="ECO:0007669"/>
    <property type="project" value="InterPro"/>
</dbReference>
<comment type="caution">
    <text evidence="4">The sequence shown here is derived from an EMBL/GenBank/DDBJ whole genome shotgun (WGS) entry which is preliminary data.</text>
</comment>
<keyword evidence="2" id="KW-0012">Acyltransferase</keyword>
<reference evidence="4 5" key="1">
    <citation type="journal article" date="2019" name="Nat. Microbiol.">
        <title>Mediterranean grassland soil C-N compound turnover is dependent on rainfall and depth, and is mediated by genomically divergent microorganisms.</title>
        <authorList>
            <person name="Diamond S."/>
            <person name="Andeer P.F."/>
            <person name="Li Z."/>
            <person name="Crits-Christoph A."/>
            <person name="Burstein D."/>
            <person name="Anantharaman K."/>
            <person name="Lane K.R."/>
            <person name="Thomas B.C."/>
            <person name="Pan C."/>
            <person name="Northen T.R."/>
            <person name="Banfield J.F."/>
        </authorList>
    </citation>
    <scope>NUCLEOTIDE SEQUENCE [LARGE SCALE GENOMIC DNA]</scope>
    <source>
        <strain evidence="4">NP_2</strain>
    </source>
</reference>
<accession>A0A537LIN8</accession>
<name>A0A537LIN8_9BACT</name>
<keyword evidence="1 4" id="KW-0808">Transferase</keyword>
<protein>
    <submittedName>
        <fullName evidence="4">GNAT family N-acetyltransferase</fullName>
    </submittedName>
</protein>
<dbReference type="Proteomes" id="UP000318661">
    <property type="component" value="Unassembled WGS sequence"/>
</dbReference>
<feature type="domain" description="N-acetyltransferase" evidence="3">
    <location>
        <begin position="11"/>
        <end position="153"/>
    </location>
</feature>
<dbReference type="AlphaFoldDB" id="A0A537LIN8"/>
<gene>
    <name evidence="4" type="ORF">E6G99_05490</name>
</gene>
<sequence length="156" mass="16536">MSMQKGHVELGTIREAREQDLPGVEALLGSFNLAIAGVAQHLPGFLVLEDAGCIVASAGLELYGSAALLRSVAVAEAFRNRGLGEAMVTQLLHRARSKGVRTVYLLTTTAQQYFQRLGFETVPRNAVDPATTASAEFGDACCATAVAMRRSLEGRG</sequence>
<evidence type="ECO:0000313" key="5">
    <source>
        <dbReference type="Proteomes" id="UP000318661"/>
    </source>
</evidence>
<dbReference type="NCBIfam" id="NF040501">
    <property type="entry name" value="resist_ArsN2"/>
    <property type="match status" value="1"/>
</dbReference>
<dbReference type="InterPro" id="IPR000182">
    <property type="entry name" value="GNAT_dom"/>
</dbReference>
<evidence type="ECO:0000256" key="2">
    <source>
        <dbReference type="ARBA" id="ARBA00023315"/>
    </source>
</evidence>
<dbReference type="PROSITE" id="PS51186">
    <property type="entry name" value="GNAT"/>
    <property type="match status" value="1"/>
</dbReference>
<evidence type="ECO:0000256" key="1">
    <source>
        <dbReference type="ARBA" id="ARBA00022679"/>
    </source>
</evidence>
<dbReference type="PANTHER" id="PTHR30602:SF12">
    <property type="entry name" value="AMINO-ACID ACETYLTRANSFERASE NAGS1, CHLOROPLASTIC-RELATED"/>
    <property type="match status" value="1"/>
</dbReference>
<dbReference type="InterPro" id="IPR010167">
    <property type="entry name" value="NH2A_AcTrfase"/>
</dbReference>
<organism evidence="4 5">
    <name type="scientific">Candidatus Segetimicrobium genomatis</name>
    <dbReference type="NCBI Taxonomy" id="2569760"/>
    <lineage>
        <taxon>Bacteria</taxon>
        <taxon>Bacillati</taxon>
        <taxon>Candidatus Sysuimicrobiota</taxon>
        <taxon>Candidatus Sysuimicrobiia</taxon>
        <taxon>Candidatus Sysuimicrobiales</taxon>
        <taxon>Candidatus Segetimicrobiaceae</taxon>
        <taxon>Candidatus Segetimicrobium</taxon>
    </lineage>
</organism>
<dbReference type="GO" id="GO:0006526">
    <property type="term" value="P:L-arginine biosynthetic process"/>
    <property type="evidence" value="ECO:0007669"/>
    <property type="project" value="InterPro"/>
</dbReference>
<dbReference type="Gene3D" id="3.40.630.30">
    <property type="match status" value="1"/>
</dbReference>
<dbReference type="SUPFAM" id="SSF55729">
    <property type="entry name" value="Acyl-CoA N-acyltransferases (Nat)"/>
    <property type="match status" value="1"/>
</dbReference>